<feature type="compositionally biased region" description="Low complexity" evidence="1">
    <location>
        <begin position="27"/>
        <end position="43"/>
    </location>
</feature>
<organism evidence="3 4">
    <name type="scientific">Nocardia nova</name>
    <dbReference type="NCBI Taxonomy" id="37330"/>
    <lineage>
        <taxon>Bacteria</taxon>
        <taxon>Bacillati</taxon>
        <taxon>Actinomycetota</taxon>
        <taxon>Actinomycetes</taxon>
        <taxon>Mycobacteriales</taxon>
        <taxon>Nocardiaceae</taxon>
        <taxon>Nocardia</taxon>
    </lineage>
</organism>
<comment type="caution">
    <text evidence="3">The sequence shown here is derived from an EMBL/GenBank/DDBJ whole genome shotgun (WGS) entry which is preliminary data.</text>
</comment>
<evidence type="ECO:0000313" key="4">
    <source>
        <dbReference type="Proteomes" id="UP000241647"/>
    </source>
</evidence>
<evidence type="ECO:0008006" key="5">
    <source>
        <dbReference type="Google" id="ProtNLM"/>
    </source>
</evidence>
<dbReference type="Proteomes" id="UP000241647">
    <property type="component" value="Unassembled WGS sequence"/>
</dbReference>
<feature type="signal peptide" evidence="2">
    <location>
        <begin position="1"/>
        <end position="38"/>
    </location>
</feature>
<accession>A0A2T2Z0M3</accession>
<reference evidence="3 4" key="1">
    <citation type="submission" date="2018-02" db="EMBL/GenBank/DDBJ databases">
        <title>8 Nocardia nova and 1 Nocardia cyriacigeorgica strain used for evolution to TMP-SMX.</title>
        <authorList>
            <person name="Mehta H."/>
            <person name="Weng J."/>
            <person name="Shamoo Y."/>
        </authorList>
    </citation>
    <scope>NUCLEOTIDE SEQUENCE [LARGE SCALE GENOMIC DNA]</scope>
    <source>
        <strain evidence="3 4">ATCC 33727</strain>
    </source>
</reference>
<sequence>MLACTADPARRRSVAARARARAAAATASAASASASASAAASSRSRSEISPVSGGEGCVPDVTARSVRRAGGWQTCENNTSTH</sequence>
<gene>
    <name evidence="3" type="ORF">C8259_19660</name>
</gene>
<evidence type="ECO:0000256" key="1">
    <source>
        <dbReference type="SAM" id="MobiDB-lite"/>
    </source>
</evidence>
<protein>
    <recommendedName>
        <fullName evidence="5">Secreted protein</fullName>
    </recommendedName>
</protein>
<evidence type="ECO:0000313" key="3">
    <source>
        <dbReference type="EMBL" id="PSR61285.1"/>
    </source>
</evidence>
<evidence type="ECO:0000256" key="2">
    <source>
        <dbReference type="SAM" id="SignalP"/>
    </source>
</evidence>
<feature type="chain" id="PRO_5039018506" description="Secreted protein" evidence="2">
    <location>
        <begin position="39"/>
        <end position="82"/>
    </location>
</feature>
<dbReference type="AlphaFoldDB" id="A0A2T2Z0M3"/>
<proteinExistence type="predicted"/>
<keyword evidence="2" id="KW-0732">Signal</keyword>
<dbReference type="EMBL" id="PYHS01000010">
    <property type="protein sequence ID" value="PSR61285.1"/>
    <property type="molecule type" value="Genomic_DNA"/>
</dbReference>
<feature type="region of interest" description="Disordered" evidence="1">
    <location>
        <begin position="27"/>
        <end position="60"/>
    </location>
</feature>
<name>A0A2T2Z0M3_9NOCA</name>